<dbReference type="CDD" id="cd00130">
    <property type="entry name" value="PAS"/>
    <property type="match status" value="1"/>
</dbReference>
<evidence type="ECO:0000256" key="5">
    <source>
        <dbReference type="ARBA" id="ARBA00022777"/>
    </source>
</evidence>
<evidence type="ECO:0000313" key="9">
    <source>
        <dbReference type="Proteomes" id="UP000232673"/>
    </source>
</evidence>
<dbReference type="InterPro" id="IPR005467">
    <property type="entry name" value="His_kinase_dom"/>
</dbReference>
<keyword evidence="4" id="KW-0808">Transferase</keyword>
<dbReference type="SUPFAM" id="SSF55785">
    <property type="entry name" value="PYP-like sensor domain (PAS domain)"/>
    <property type="match status" value="1"/>
</dbReference>
<comment type="caution">
    <text evidence="8">The sequence shown here is derived from an EMBL/GenBank/DDBJ whole genome shotgun (WGS) entry which is preliminary data.</text>
</comment>
<keyword evidence="5 8" id="KW-0418">Kinase</keyword>
<dbReference type="InterPro" id="IPR013655">
    <property type="entry name" value="PAS_fold_3"/>
</dbReference>
<comment type="catalytic activity">
    <reaction evidence="1">
        <text>ATP + protein L-histidine = ADP + protein N-phospho-L-histidine.</text>
        <dbReference type="EC" id="2.7.13.3"/>
    </reaction>
</comment>
<dbReference type="PANTHER" id="PTHR43304">
    <property type="entry name" value="PHYTOCHROME-LIKE PROTEIN CPH1"/>
    <property type="match status" value="1"/>
</dbReference>
<dbReference type="Gene3D" id="1.10.287.130">
    <property type="match status" value="1"/>
</dbReference>
<dbReference type="InterPro" id="IPR004358">
    <property type="entry name" value="Sig_transdc_His_kin-like_C"/>
</dbReference>
<dbReference type="InterPro" id="IPR003661">
    <property type="entry name" value="HisK_dim/P_dom"/>
</dbReference>
<dbReference type="Gene3D" id="3.30.565.10">
    <property type="entry name" value="Histidine kinase-like ATPase, C-terminal domain"/>
    <property type="match status" value="1"/>
</dbReference>
<evidence type="ECO:0000313" key="8">
    <source>
        <dbReference type="EMBL" id="PKD17681.1"/>
    </source>
</evidence>
<evidence type="ECO:0000256" key="4">
    <source>
        <dbReference type="ARBA" id="ARBA00022679"/>
    </source>
</evidence>
<dbReference type="OrthoDB" id="5522855at2"/>
<evidence type="ECO:0000256" key="3">
    <source>
        <dbReference type="ARBA" id="ARBA00022553"/>
    </source>
</evidence>
<keyword evidence="3" id="KW-0597">Phosphoprotein</keyword>
<dbReference type="Proteomes" id="UP000232673">
    <property type="component" value="Unassembled WGS sequence"/>
</dbReference>
<dbReference type="PROSITE" id="PS50109">
    <property type="entry name" value="HIS_KIN"/>
    <property type="match status" value="1"/>
</dbReference>
<evidence type="ECO:0000259" key="7">
    <source>
        <dbReference type="PROSITE" id="PS50112"/>
    </source>
</evidence>
<protein>
    <recommendedName>
        <fullName evidence="2">histidine kinase</fullName>
        <ecNumber evidence="2">2.7.13.3</ecNumber>
    </recommendedName>
</protein>
<dbReference type="PANTHER" id="PTHR43304:SF1">
    <property type="entry name" value="PAC DOMAIN-CONTAINING PROTEIN"/>
    <property type="match status" value="1"/>
</dbReference>
<dbReference type="InterPro" id="IPR035965">
    <property type="entry name" value="PAS-like_dom_sf"/>
</dbReference>
<dbReference type="InterPro" id="IPR052162">
    <property type="entry name" value="Sensor_kinase/Photoreceptor"/>
</dbReference>
<dbReference type="Pfam" id="PF02518">
    <property type="entry name" value="HATPase_c"/>
    <property type="match status" value="1"/>
</dbReference>
<feature type="domain" description="PAS" evidence="7">
    <location>
        <begin position="29"/>
        <end position="78"/>
    </location>
</feature>
<evidence type="ECO:0000256" key="1">
    <source>
        <dbReference type="ARBA" id="ARBA00000085"/>
    </source>
</evidence>
<evidence type="ECO:0000256" key="2">
    <source>
        <dbReference type="ARBA" id="ARBA00012438"/>
    </source>
</evidence>
<gene>
    <name evidence="8" type="ORF">APR41_05585</name>
</gene>
<accession>A0A2N0TSG2</accession>
<evidence type="ECO:0000259" key="6">
    <source>
        <dbReference type="PROSITE" id="PS50109"/>
    </source>
</evidence>
<dbReference type="PROSITE" id="PS50112">
    <property type="entry name" value="PAS"/>
    <property type="match status" value="1"/>
</dbReference>
<name>A0A2N0TSG2_9FLAO</name>
<dbReference type="PRINTS" id="PR00344">
    <property type="entry name" value="BCTRLSENSOR"/>
</dbReference>
<dbReference type="SMART" id="SM00387">
    <property type="entry name" value="HATPase_c"/>
    <property type="match status" value="1"/>
</dbReference>
<organism evidence="8 9">
    <name type="scientific">Salegentibacter salinarum</name>
    <dbReference type="NCBI Taxonomy" id="447422"/>
    <lineage>
        <taxon>Bacteria</taxon>
        <taxon>Pseudomonadati</taxon>
        <taxon>Bacteroidota</taxon>
        <taxon>Flavobacteriia</taxon>
        <taxon>Flavobacteriales</taxon>
        <taxon>Flavobacteriaceae</taxon>
        <taxon>Salegentibacter</taxon>
    </lineage>
</organism>
<dbReference type="Pfam" id="PF08447">
    <property type="entry name" value="PAS_3"/>
    <property type="match status" value="1"/>
</dbReference>
<dbReference type="CDD" id="cd00082">
    <property type="entry name" value="HisKA"/>
    <property type="match status" value="1"/>
</dbReference>
<dbReference type="NCBIfam" id="TIGR00229">
    <property type="entry name" value="sensory_box"/>
    <property type="match status" value="1"/>
</dbReference>
<dbReference type="EC" id="2.7.13.3" evidence="2"/>
<proteinExistence type="predicted"/>
<reference evidence="8 9" key="1">
    <citation type="submission" date="2015-10" db="EMBL/GenBank/DDBJ databases">
        <title>Draft genome sequence of Salegentibacter salinarum KCTC 12975.</title>
        <authorList>
            <person name="Lin W."/>
            <person name="Zheng Q."/>
        </authorList>
    </citation>
    <scope>NUCLEOTIDE SEQUENCE [LARGE SCALE GENOMIC DNA]</scope>
    <source>
        <strain evidence="8 9">KCTC 12975</strain>
    </source>
</reference>
<dbReference type="InterPro" id="IPR036097">
    <property type="entry name" value="HisK_dim/P_sf"/>
</dbReference>
<dbReference type="GO" id="GO:0000155">
    <property type="term" value="F:phosphorelay sensor kinase activity"/>
    <property type="evidence" value="ECO:0007669"/>
    <property type="project" value="InterPro"/>
</dbReference>
<sequence>MDVKNIDNEFDLEPFFSRSHDYLCIAGFDGYFRKINPAFIKLMGYTREELFASPISHFVYPQDKKKTAETRAKILEGLPLLHFQNRYITKSGEIVWLTWTSIPVPEKELIYAISKNITHIKKLEEDRHFRIRDLTSKNSGLTQLSYTTAHDLRSPVNNLISLVNLLDRSKIQDEETLSCLELLEISVYKLKDTLNDQVDHLKENNLLKPSVQPVNLKELIYTILSSLRSLIEETGTCVEIDFSEIEFLKVNQFYLHSIFLNLITNSIKYAKPGFPPRISISSKRNEGGSQIRFSDTGIGFDMEKNKNKIFGLHQVFTANKDSKGIGLYLVKSYMDSLGGEIDVMSETGVGTTFTLSFKD</sequence>
<dbReference type="InterPro" id="IPR003594">
    <property type="entry name" value="HATPase_dom"/>
</dbReference>
<dbReference type="InterPro" id="IPR000014">
    <property type="entry name" value="PAS"/>
</dbReference>
<dbReference type="EMBL" id="LKTS01000034">
    <property type="protein sequence ID" value="PKD17681.1"/>
    <property type="molecule type" value="Genomic_DNA"/>
</dbReference>
<dbReference type="SUPFAM" id="SSF55874">
    <property type="entry name" value="ATPase domain of HSP90 chaperone/DNA topoisomerase II/histidine kinase"/>
    <property type="match status" value="1"/>
</dbReference>
<dbReference type="STRING" id="447422.SAMN05660903_01138"/>
<dbReference type="InterPro" id="IPR036890">
    <property type="entry name" value="HATPase_C_sf"/>
</dbReference>
<dbReference type="SUPFAM" id="SSF47384">
    <property type="entry name" value="Homodimeric domain of signal transducing histidine kinase"/>
    <property type="match status" value="1"/>
</dbReference>
<dbReference type="Gene3D" id="3.30.450.20">
    <property type="entry name" value="PAS domain"/>
    <property type="match status" value="1"/>
</dbReference>
<feature type="domain" description="Histidine kinase" evidence="6">
    <location>
        <begin position="147"/>
        <end position="359"/>
    </location>
</feature>
<keyword evidence="9" id="KW-1185">Reference proteome</keyword>
<dbReference type="AlphaFoldDB" id="A0A2N0TSG2"/>